<name>A0ABU1D6V8_9BURK</name>
<reference evidence="3 4" key="1">
    <citation type="submission" date="2023-08" db="EMBL/GenBank/DDBJ databases">
        <title>Alcaligenaceae gen. nov., a novel taxon isolated from the sludge of Yixing Pesticide Factory.</title>
        <authorList>
            <person name="Ruan L."/>
        </authorList>
    </citation>
    <scope>NUCLEOTIDE SEQUENCE [LARGE SCALE GENOMIC DNA]</scope>
    <source>
        <strain evidence="3 4">LG-2</strain>
    </source>
</reference>
<dbReference type="Pfam" id="PF03401">
    <property type="entry name" value="TctC"/>
    <property type="match status" value="1"/>
</dbReference>
<evidence type="ECO:0000313" key="4">
    <source>
        <dbReference type="Proteomes" id="UP001232156"/>
    </source>
</evidence>
<dbReference type="InterPro" id="IPR005064">
    <property type="entry name" value="BUG"/>
</dbReference>
<dbReference type="PANTHER" id="PTHR42928">
    <property type="entry name" value="TRICARBOXYLATE-BINDING PROTEIN"/>
    <property type="match status" value="1"/>
</dbReference>
<keyword evidence="4" id="KW-1185">Reference proteome</keyword>
<dbReference type="PANTHER" id="PTHR42928:SF5">
    <property type="entry name" value="BLR1237 PROTEIN"/>
    <property type="match status" value="1"/>
</dbReference>
<dbReference type="SUPFAM" id="SSF53850">
    <property type="entry name" value="Periplasmic binding protein-like II"/>
    <property type="match status" value="1"/>
</dbReference>
<dbReference type="InterPro" id="IPR042100">
    <property type="entry name" value="Bug_dom1"/>
</dbReference>
<dbReference type="CDD" id="cd07012">
    <property type="entry name" value="PBP2_Bug_TTT"/>
    <property type="match status" value="1"/>
</dbReference>
<comment type="caution">
    <text evidence="3">The sequence shown here is derived from an EMBL/GenBank/DDBJ whole genome shotgun (WGS) entry which is preliminary data.</text>
</comment>
<protein>
    <submittedName>
        <fullName evidence="3">Tripartite tricarboxylate transporter substrate binding protein</fullName>
    </submittedName>
</protein>
<evidence type="ECO:0000256" key="1">
    <source>
        <dbReference type="ARBA" id="ARBA00006987"/>
    </source>
</evidence>
<dbReference type="Proteomes" id="UP001232156">
    <property type="component" value="Unassembled WGS sequence"/>
</dbReference>
<feature type="signal peptide" evidence="2">
    <location>
        <begin position="1"/>
        <end position="23"/>
    </location>
</feature>
<gene>
    <name evidence="3" type="ORF">Q8947_08815</name>
</gene>
<dbReference type="Gene3D" id="3.40.190.150">
    <property type="entry name" value="Bordetella uptake gene, domain 1"/>
    <property type="match status" value="1"/>
</dbReference>
<evidence type="ECO:0000313" key="3">
    <source>
        <dbReference type="EMBL" id="MDR4126081.1"/>
    </source>
</evidence>
<evidence type="ECO:0000256" key="2">
    <source>
        <dbReference type="SAM" id="SignalP"/>
    </source>
</evidence>
<organism evidence="3 4">
    <name type="scientific">Yanghanlia caeni</name>
    <dbReference type="NCBI Taxonomy" id="3064283"/>
    <lineage>
        <taxon>Bacteria</taxon>
        <taxon>Pseudomonadati</taxon>
        <taxon>Pseudomonadota</taxon>
        <taxon>Betaproteobacteria</taxon>
        <taxon>Burkholderiales</taxon>
        <taxon>Alcaligenaceae</taxon>
        <taxon>Yanghanlia</taxon>
    </lineage>
</organism>
<dbReference type="Gene3D" id="3.40.190.10">
    <property type="entry name" value="Periplasmic binding protein-like II"/>
    <property type="match status" value="1"/>
</dbReference>
<accession>A0ABU1D6V8</accession>
<comment type="similarity">
    <text evidence="1">Belongs to the UPF0065 (bug) family.</text>
</comment>
<sequence>MRTRLIEIALAAASLLIPAFAAAAYPEKPVTIIVPYQAGQGTDIATRYFADHLGKALGQPFVVENIAGAGGMVGTQAAARAPADGYTLVMGTNATHVLNEFLYTSAGFDPRNDFEPVILAGTLPMVLVTHPDAPHTSMQDIIAAAAQGASATDIAAPSTTARLVFELLREQSGAPLLMIPYKGSAAAINGVAAGKVSLSIDTITATRPHIETGTLRPIAVTSRTRTPLLPGVPSVAEQGLAEFEVIAWNALYAPKGSPPNVITTLNQTLQNMLARPETRAALHAMGYEPSGGSPADLALFAEAQRQKWAPLIERGGLRNK</sequence>
<feature type="chain" id="PRO_5045449792" evidence="2">
    <location>
        <begin position="24"/>
        <end position="320"/>
    </location>
</feature>
<dbReference type="PIRSF" id="PIRSF017082">
    <property type="entry name" value="YflP"/>
    <property type="match status" value="1"/>
</dbReference>
<dbReference type="EMBL" id="JAUZQE010000017">
    <property type="protein sequence ID" value="MDR4126081.1"/>
    <property type="molecule type" value="Genomic_DNA"/>
</dbReference>
<proteinExistence type="inferred from homology"/>
<keyword evidence="2" id="KW-0732">Signal</keyword>
<dbReference type="RefSeq" id="WP_347287059.1">
    <property type="nucleotide sequence ID" value="NZ_JAUZQE010000017.1"/>
</dbReference>